<dbReference type="Gene3D" id="3.40.50.2300">
    <property type="match status" value="2"/>
</dbReference>
<accession>A0A239BF44</accession>
<keyword evidence="4" id="KW-0804">Transcription</keyword>
<dbReference type="GO" id="GO:0003700">
    <property type="term" value="F:DNA-binding transcription factor activity"/>
    <property type="evidence" value="ECO:0007669"/>
    <property type="project" value="TreeGrafter"/>
</dbReference>
<gene>
    <name evidence="7" type="ORF">SAMN05446037_1003231</name>
</gene>
<dbReference type="Pfam" id="PF00356">
    <property type="entry name" value="LacI"/>
    <property type="match status" value="1"/>
</dbReference>
<protein>
    <submittedName>
        <fullName evidence="7">Transcriptional regulator, LacI family</fullName>
    </submittedName>
</protein>
<name>A0A239BF44_9FIRM</name>
<evidence type="ECO:0000256" key="2">
    <source>
        <dbReference type="ARBA" id="ARBA00023015"/>
    </source>
</evidence>
<dbReference type="PRINTS" id="PR00036">
    <property type="entry name" value="HTHLACI"/>
</dbReference>
<evidence type="ECO:0000259" key="6">
    <source>
        <dbReference type="PROSITE" id="PS50943"/>
    </source>
</evidence>
<sequence length="329" mass="37289">MTNIKDVAKKAGVSVTTVSRVLNNKGYIGKATRKKVEDAMVAIDYQPNQIARALLKNQSFLIGVIVPDSAHPFFSELIKYVELYANNLNYKILICNSLGDGDKEAKYISMLRQNRVDGIIMCSHTLDIEEYKKLNFPVVSFDRVISNNIPYVASDNYRGGEIATEYLISKGCKRLLHISGPLKFDSLPNRRGDAFRLTCMKHNIDFRLIEGDHNKLTFDYFMDFIVDHVSKYLPTIDGIFCSNDIVAYALYIYAMKNGIKVPDELKIIGYDYHSFTRMLQTPKLTTIKQPIDRIGKMLCSTIINLIENGNNDDINNTVVDIELVEGETT</sequence>
<dbReference type="PROSITE" id="PS50932">
    <property type="entry name" value="HTH_LACI_2"/>
    <property type="match status" value="1"/>
</dbReference>
<evidence type="ECO:0000313" key="7">
    <source>
        <dbReference type="EMBL" id="SNS06580.1"/>
    </source>
</evidence>
<keyword evidence="2" id="KW-0805">Transcription regulation</keyword>
<evidence type="ECO:0000256" key="1">
    <source>
        <dbReference type="ARBA" id="ARBA00022491"/>
    </source>
</evidence>
<dbReference type="Pfam" id="PF00532">
    <property type="entry name" value="Peripla_BP_1"/>
    <property type="match status" value="1"/>
</dbReference>
<evidence type="ECO:0000256" key="4">
    <source>
        <dbReference type="ARBA" id="ARBA00023163"/>
    </source>
</evidence>
<dbReference type="CDD" id="cd06291">
    <property type="entry name" value="PBP1_Qymf-like"/>
    <property type="match status" value="1"/>
</dbReference>
<keyword evidence="1" id="KW-0678">Repressor</keyword>
<dbReference type="PANTHER" id="PTHR30146">
    <property type="entry name" value="LACI-RELATED TRANSCRIPTIONAL REPRESSOR"/>
    <property type="match status" value="1"/>
</dbReference>
<evidence type="ECO:0000259" key="5">
    <source>
        <dbReference type="PROSITE" id="PS50932"/>
    </source>
</evidence>
<organism evidence="7 8">
    <name type="scientific">Anaerovirgula multivorans</name>
    <dbReference type="NCBI Taxonomy" id="312168"/>
    <lineage>
        <taxon>Bacteria</taxon>
        <taxon>Bacillati</taxon>
        <taxon>Bacillota</taxon>
        <taxon>Clostridia</taxon>
        <taxon>Peptostreptococcales</taxon>
        <taxon>Natronincolaceae</taxon>
        <taxon>Anaerovirgula</taxon>
    </lineage>
</organism>
<dbReference type="Gene3D" id="1.10.260.40">
    <property type="entry name" value="lambda repressor-like DNA-binding domains"/>
    <property type="match status" value="1"/>
</dbReference>
<keyword evidence="3" id="KW-0238">DNA-binding</keyword>
<dbReference type="PROSITE" id="PS00356">
    <property type="entry name" value="HTH_LACI_1"/>
    <property type="match status" value="1"/>
</dbReference>
<dbReference type="EMBL" id="FZOJ01000003">
    <property type="protein sequence ID" value="SNS06580.1"/>
    <property type="molecule type" value="Genomic_DNA"/>
</dbReference>
<dbReference type="InterPro" id="IPR028082">
    <property type="entry name" value="Peripla_BP_I"/>
</dbReference>
<dbReference type="AlphaFoldDB" id="A0A239BF44"/>
<dbReference type="OrthoDB" id="9796186at2"/>
<dbReference type="PANTHER" id="PTHR30146:SF95">
    <property type="entry name" value="RIBOSE OPERON REPRESSOR"/>
    <property type="match status" value="1"/>
</dbReference>
<evidence type="ECO:0000256" key="3">
    <source>
        <dbReference type="ARBA" id="ARBA00023125"/>
    </source>
</evidence>
<dbReference type="InterPro" id="IPR000843">
    <property type="entry name" value="HTH_LacI"/>
</dbReference>
<dbReference type="InterPro" id="IPR001761">
    <property type="entry name" value="Peripla_BP/Lac1_sug-bd_dom"/>
</dbReference>
<dbReference type="RefSeq" id="WP_089281707.1">
    <property type="nucleotide sequence ID" value="NZ_FZOJ01000003.1"/>
</dbReference>
<dbReference type="CDD" id="cd01392">
    <property type="entry name" value="HTH_LacI"/>
    <property type="match status" value="1"/>
</dbReference>
<dbReference type="PROSITE" id="PS50943">
    <property type="entry name" value="HTH_CROC1"/>
    <property type="match status" value="1"/>
</dbReference>
<feature type="domain" description="HTH cro/C1-type" evidence="6">
    <location>
        <begin position="5"/>
        <end position="46"/>
    </location>
</feature>
<keyword evidence="8" id="KW-1185">Reference proteome</keyword>
<proteinExistence type="predicted"/>
<dbReference type="InterPro" id="IPR001387">
    <property type="entry name" value="Cro/C1-type_HTH"/>
</dbReference>
<dbReference type="SUPFAM" id="SSF47413">
    <property type="entry name" value="lambda repressor-like DNA-binding domains"/>
    <property type="match status" value="1"/>
</dbReference>
<reference evidence="7 8" key="1">
    <citation type="submission" date="2017-06" db="EMBL/GenBank/DDBJ databases">
        <authorList>
            <person name="Kim H.J."/>
            <person name="Triplett B.A."/>
        </authorList>
    </citation>
    <scope>NUCLEOTIDE SEQUENCE [LARGE SCALE GENOMIC DNA]</scope>
    <source>
        <strain evidence="7 8">SCA</strain>
    </source>
</reference>
<dbReference type="SUPFAM" id="SSF53822">
    <property type="entry name" value="Periplasmic binding protein-like I"/>
    <property type="match status" value="1"/>
</dbReference>
<evidence type="ECO:0000313" key="8">
    <source>
        <dbReference type="Proteomes" id="UP000198304"/>
    </source>
</evidence>
<dbReference type="Proteomes" id="UP000198304">
    <property type="component" value="Unassembled WGS sequence"/>
</dbReference>
<dbReference type="SMART" id="SM00354">
    <property type="entry name" value="HTH_LACI"/>
    <property type="match status" value="1"/>
</dbReference>
<dbReference type="GO" id="GO:0000976">
    <property type="term" value="F:transcription cis-regulatory region binding"/>
    <property type="evidence" value="ECO:0007669"/>
    <property type="project" value="TreeGrafter"/>
</dbReference>
<feature type="domain" description="HTH lacI-type" evidence="5">
    <location>
        <begin position="2"/>
        <end position="56"/>
    </location>
</feature>
<dbReference type="InterPro" id="IPR010982">
    <property type="entry name" value="Lambda_DNA-bd_dom_sf"/>
</dbReference>